<reference evidence="11 12" key="2">
    <citation type="journal article" date="2011" name="J. Bacteriol.">
        <title>Genomes of three methylotrophs from a single niche uncover genetic and metabolic divergence of Methylophilaceae.</title>
        <authorList>
            <person name="Lapidus A."/>
            <person name="Clum A."/>
            <person name="Labutti K."/>
            <person name="Kaluzhnaya M.G."/>
            <person name="Lim S."/>
            <person name="Beck D.A."/>
            <person name="Glavina Del Rio T."/>
            <person name="Nolan M."/>
            <person name="Mavromatis K."/>
            <person name="Huntemann M."/>
            <person name="Lucas S."/>
            <person name="Lidstrom M.E."/>
            <person name="Ivanova N."/>
            <person name="Chistoserdova L."/>
        </authorList>
    </citation>
    <scope>NUCLEOTIDE SEQUENCE [LARGE SCALE GENOMIC DNA]</scope>
    <source>
        <strain evidence="11 12">SIP3-4</strain>
    </source>
</reference>
<organism evidence="11 12">
    <name type="scientific">Methylovorus glucosotrophus (strain SIP3-4)</name>
    <dbReference type="NCBI Taxonomy" id="582744"/>
    <lineage>
        <taxon>Bacteria</taxon>
        <taxon>Pseudomonadati</taxon>
        <taxon>Pseudomonadota</taxon>
        <taxon>Betaproteobacteria</taxon>
        <taxon>Nitrosomonadales</taxon>
        <taxon>Methylophilaceae</taxon>
        <taxon>Methylovorus</taxon>
    </lineage>
</organism>
<keyword evidence="6 8" id="KW-1133">Transmembrane helix</keyword>
<dbReference type="RefSeq" id="WP_015829141.1">
    <property type="nucleotide sequence ID" value="NC_012969.1"/>
</dbReference>
<evidence type="ECO:0000313" key="12">
    <source>
        <dbReference type="Proteomes" id="UP000002743"/>
    </source>
</evidence>
<feature type="domain" description="ABC transporter" evidence="9">
    <location>
        <begin position="367"/>
        <end position="603"/>
    </location>
</feature>
<protein>
    <submittedName>
        <fullName evidence="11">ABC transporter related</fullName>
    </submittedName>
</protein>
<evidence type="ECO:0000259" key="10">
    <source>
        <dbReference type="PROSITE" id="PS50929"/>
    </source>
</evidence>
<dbReference type="FunFam" id="3.40.50.300:FF:000218">
    <property type="entry name" value="Multidrug ABC transporter ATP-binding protein"/>
    <property type="match status" value="1"/>
</dbReference>
<dbReference type="PANTHER" id="PTHR43394:SF1">
    <property type="entry name" value="ATP-BINDING CASSETTE SUB-FAMILY B MEMBER 10, MITOCHONDRIAL"/>
    <property type="match status" value="1"/>
</dbReference>
<dbReference type="SMART" id="SM00382">
    <property type="entry name" value="AAA"/>
    <property type="match status" value="1"/>
</dbReference>
<feature type="transmembrane region" description="Helical" evidence="8">
    <location>
        <begin position="192"/>
        <end position="208"/>
    </location>
</feature>
<reference evidence="12" key="1">
    <citation type="submission" date="2009-07" db="EMBL/GenBank/DDBJ databases">
        <title>Complete sequence of chromosome of Methylovorus sp. SIP3-4.</title>
        <authorList>
            <person name="Lucas S."/>
            <person name="Copeland A."/>
            <person name="Lapidus A."/>
            <person name="Glavina del Rio T."/>
            <person name="Tice H."/>
            <person name="Bruce D."/>
            <person name="Goodwin L."/>
            <person name="Pitluck S."/>
            <person name="Clum A."/>
            <person name="Larimer F."/>
            <person name="Land M."/>
            <person name="Hauser L."/>
            <person name="Kyrpides N."/>
            <person name="Mikhailova N."/>
            <person name="Kayluzhnaya M."/>
            <person name="Chistoserdova L."/>
        </authorList>
    </citation>
    <scope>NUCLEOTIDE SEQUENCE [LARGE SCALE GENOMIC DNA]</scope>
    <source>
        <strain evidence="12">SIP3-4</strain>
    </source>
</reference>
<dbReference type="GO" id="GO:0005524">
    <property type="term" value="F:ATP binding"/>
    <property type="evidence" value="ECO:0007669"/>
    <property type="project" value="UniProtKB-KW"/>
</dbReference>
<dbReference type="Gene3D" id="1.20.1560.10">
    <property type="entry name" value="ABC transporter type 1, transmembrane domain"/>
    <property type="match status" value="1"/>
</dbReference>
<evidence type="ECO:0000256" key="8">
    <source>
        <dbReference type="SAM" id="Phobius"/>
    </source>
</evidence>
<dbReference type="AlphaFoldDB" id="C6X895"/>
<dbReference type="Pfam" id="PF00664">
    <property type="entry name" value="ABC_membrane"/>
    <property type="match status" value="1"/>
</dbReference>
<dbReference type="STRING" id="582744.Msip34_0116"/>
<proteinExistence type="predicted"/>
<dbReference type="PROSITE" id="PS00211">
    <property type="entry name" value="ABC_TRANSPORTER_1"/>
    <property type="match status" value="1"/>
</dbReference>
<dbReference type="EMBL" id="CP001674">
    <property type="protein sequence ID" value="ACT49365.1"/>
    <property type="molecule type" value="Genomic_DNA"/>
</dbReference>
<keyword evidence="2" id="KW-1003">Cell membrane</keyword>
<feature type="transmembrane region" description="Helical" evidence="8">
    <location>
        <begin position="98"/>
        <end position="120"/>
    </location>
</feature>
<dbReference type="InterPro" id="IPR017871">
    <property type="entry name" value="ABC_transporter-like_CS"/>
</dbReference>
<dbReference type="eggNOG" id="COG1132">
    <property type="taxonomic scope" value="Bacteria"/>
</dbReference>
<evidence type="ECO:0000256" key="6">
    <source>
        <dbReference type="ARBA" id="ARBA00022989"/>
    </source>
</evidence>
<comment type="subcellular location">
    <subcellularLocation>
        <location evidence="1">Cell membrane</location>
        <topology evidence="1">Multi-pass membrane protein</topology>
    </subcellularLocation>
</comment>
<name>C6X895_METGS</name>
<keyword evidence="5" id="KW-0067">ATP-binding</keyword>
<dbReference type="SUPFAM" id="SSF52540">
    <property type="entry name" value="P-loop containing nucleoside triphosphate hydrolases"/>
    <property type="match status" value="1"/>
</dbReference>
<feature type="domain" description="ABC transmembrane type-1" evidence="10">
    <location>
        <begin position="52"/>
        <end position="333"/>
    </location>
</feature>
<dbReference type="OrthoDB" id="8554730at2"/>
<keyword evidence="4" id="KW-0547">Nucleotide-binding</keyword>
<dbReference type="Gene3D" id="3.40.50.300">
    <property type="entry name" value="P-loop containing nucleotide triphosphate hydrolases"/>
    <property type="match status" value="1"/>
</dbReference>
<feature type="transmembrane region" description="Helical" evidence="8">
    <location>
        <begin position="40"/>
        <end position="60"/>
    </location>
</feature>
<dbReference type="SUPFAM" id="SSF90123">
    <property type="entry name" value="ABC transporter transmembrane region"/>
    <property type="match status" value="1"/>
</dbReference>
<keyword evidence="7 8" id="KW-0472">Membrane</keyword>
<evidence type="ECO:0000256" key="1">
    <source>
        <dbReference type="ARBA" id="ARBA00004651"/>
    </source>
</evidence>
<dbReference type="GO" id="GO:0015421">
    <property type="term" value="F:ABC-type oligopeptide transporter activity"/>
    <property type="evidence" value="ECO:0007669"/>
    <property type="project" value="TreeGrafter"/>
</dbReference>
<feature type="transmembrane region" description="Helical" evidence="8">
    <location>
        <begin position="72"/>
        <end position="92"/>
    </location>
</feature>
<dbReference type="Proteomes" id="UP000002743">
    <property type="component" value="Chromosome"/>
</dbReference>
<dbReference type="InterPro" id="IPR011527">
    <property type="entry name" value="ABC1_TM_dom"/>
</dbReference>
<dbReference type="GO" id="GO:0016887">
    <property type="term" value="F:ATP hydrolysis activity"/>
    <property type="evidence" value="ECO:0007669"/>
    <property type="project" value="InterPro"/>
</dbReference>
<dbReference type="Pfam" id="PF00005">
    <property type="entry name" value="ABC_tran"/>
    <property type="match status" value="1"/>
</dbReference>
<evidence type="ECO:0000259" key="9">
    <source>
        <dbReference type="PROSITE" id="PS50893"/>
    </source>
</evidence>
<dbReference type="PROSITE" id="PS50929">
    <property type="entry name" value="ABC_TM1F"/>
    <property type="match status" value="1"/>
</dbReference>
<dbReference type="PROSITE" id="PS50893">
    <property type="entry name" value="ABC_TRANSPORTER_2"/>
    <property type="match status" value="1"/>
</dbReference>
<accession>C6X895</accession>
<dbReference type="PANTHER" id="PTHR43394">
    <property type="entry name" value="ATP-DEPENDENT PERMEASE MDL1, MITOCHONDRIAL"/>
    <property type="match status" value="1"/>
</dbReference>
<sequence>MAESLRQERALNDIELEQKLAKKSLDRNMFWRLLPLLAPYKGRIAAIIGIEVILVGIIFLRPWFVGQVIDHGFIQTAKGLVLNTPLLVWMALGMGLTWALRFAFAAVSQYLAGSTAIHILNALRVRVFRHIQALSIRYFDSTKAGRIISRADRDVDALEPLLIQGPPELLSAVLRLVGAAFALWWISPKLLLALASITPLLILGTWLFKRISEHNWARVAEARARFTAHLVETVSGVRIIKQTVQEDANEARYSALVDDFNQTLVKGNIRTGWFLPTTQLLSTVGQAALLLAGGLGIAQQEMTVGQLAQSLFYVHLFLGPLQELNELLERYTSGASSAQRIFLMLDTEPEINDPAIPRNPLLPRGSVEFRDVVFGYQQDGSRPVIRHLNLQVAAGEVLAIVGPTGHGKSTLVQLLTRFYEVQGGAVLLDDVDVREYPQQVLRRKVGVVLQDNVLFSGSVLHNLRLAAPDFSDEELIRAARDLGADEVLERLPQGYQTEVGPLGSFLSHGQRQLVCLVRAYLGNPSVLVLDEATSAVDIHTERRVQVAFRRLCEGRTAIVIAHRLATIRDADRIAVIWHGEVKEIGNHTTLIAKGGAYSQLYKAYEEASVPEPDSLRSVA</sequence>
<dbReference type="KEGG" id="mei:Msip34_0116"/>
<dbReference type="CDD" id="cd07346">
    <property type="entry name" value="ABC_6TM_exporters"/>
    <property type="match status" value="1"/>
</dbReference>
<dbReference type="InterPro" id="IPR036640">
    <property type="entry name" value="ABC1_TM_sf"/>
</dbReference>
<evidence type="ECO:0000256" key="5">
    <source>
        <dbReference type="ARBA" id="ARBA00022840"/>
    </source>
</evidence>
<evidence type="ECO:0000256" key="3">
    <source>
        <dbReference type="ARBA" id="ARBA00022692"/>
    </source>
</evidence>
<gene>
    <name evidence="11" type="ordered locus">Msip34_0116</name>
</gene>
<dbReference type="GO" id="GO:0005886">
    <property type="term" value="C:plasma membrane"/>
    <property type="evidence" value="ECO:0007669"/>
    <property type="project" value="UniProtKB-SubCell"/>
</dbReference>
<dbReference type="InterPro" id="IPR039421">
    <property type="entry name" value="Type_1_exporter"/>
</dbReference>
<evidence type="ECO:0000256" key="7">
    <source>
        <dbReference type="ARBA" id="ARBA00023136"/>
    </source>
</evidence>
<dbReference type="InterPro" id="IPR003593">
    <property type="entry name" value="AAA+_ATPase"/>
</dbReference>
<dbReference type="InterPro" id="IPR027417">
    <property type="entry name" value="P-loop_NTPase"/>
</dbReference>
<keyword evidence="12" id="KW-1185">Reference proteome</keyword>
<evidence type="ECO:0000256" key="4">
    <source>
        <dbReference type="ARBA" id="ARBA00022741"/>
    </source>
</evidence>
<dbReference type="InterPro" id="IPR003439">
    <property type="entry name" value="ABC_transporter-like_ATP-bd"/>
</dbReference>
<evidence type="ECO:0000256" key="2">
    <source>
        <dbReference type="ARBA" id="ARBA00022475"/>
    </source>
</evidence>
<dbReference type="HOGENOM" id="CLU_000604_84_4_4"/>
<keyword evidence="3 8" id="KW-0812">Transmembrane</keyword>
<evidence type="ECO:0000313" key="11">
    <source>
        <dbReference type="EMBL" id="ACT49365.1"/>
    </source>
</evidence>